<keyword evidence="3" id="KW-1185">Reference proteome</keyword>
<dbReference type="Gene3D" id="3.40.50.720">
    <property type="entry name" value="NAD(P)-binding Rossmann-like Domain"/>
    <property type="match status" value="1"/>
</dbReference>
<comment type="caution">
    <text evidence="2">The sequence shown here is derived from an EMBL/GenBank/DDBJ whole genome shotgun (WGS) entry which is preliminary data.</text>
</comment>
<proteinExistence type="predicted"/>
<dbReference type="Proteomes" id="UP000189761">
    <property type="component" value="Unassembled WGS sequence"/>
</dbReference>
<evidence type="ECO:0000313" key="2">
    <source>
        <dbReference type="EMBL" id="OOP65946.1"/>
    </source>
</evidence>
<dbReference type="GO" id="GO:0051287">
    <property type="term" value="F:NAD binding"/>
    <property type="evidence" value="ECO:0007669"/>
    <property type="project" value="InterPro"/>
</dbReference>
<feature type="non-terminal residue" evidence="2">
    <location>
        <position position="42"/>
    </location>
</feature>
<dbReference type="InterPro" id="IPR000534">
    <property type="entry name" value="Semialdehyde_DH_NAD-bd"/>
</dbReference>
<dbReference type="Pfam" id="PF01118">
    <property type="entry name" value="Semialdhyde_dh"/>
    <property type="match status" value="1"/>
</dbReference>
<name>A0A8E2I3B4_9BACI</name>
<reference evidence="2 3" key="1">
    <citation type="submission" date="2017-01" db="EMBL/GenBank/DDBJ databases">
        <title>Draft genome sequence of Bacillus oleronius.</title>
        <authorList>
            <person name="Allam M."/>
        </authorList>
    </citation>
    <scope>NUCLEOTIDE SEQUENCE [LARGE SCALE GENOMIC DNA]</scope>
    <source>
        <strain evidence="2 3">DSM 9356</strain>
    </source>
</reference>
<dbReference type="InterPro" id="IPR036291">
    <property type="entry name" value="NAD(P)-bd_dom_sf"/>
</dbReference>
<protein>
    <recommendedName>
        <fullName evidence="1">Semialdehyde dehydrogenase NAD-binding domain-containing protein</fullName>
    </recommendedName>
</protein>
<dbReference type="EMBL" id="MTLA01000408">
    <property type="protein sequence ID" value="OOP65946.1"/>
    <property type="molecule type" value="Genomic_DNA"/>
</dbReference>
<dbReference type="GO" id="GO:0016620">
    <property type="term" value="F:oxidoreductase activity, acting on the aldehyde or oxo group of donors, NAD or NADP as acceptor"/>
    <property type="evidence" value="ECO:0007669"/>
    <property type="project" value="InterPro"/>
</dbReference>
<feature type="domain" description="Semialdehyde dehydrogenase NAD-binding" evidence="1">
    <location>
        <begin position="2"/>
        <end position="41"/>
    </location>
</feature>
<organism evidence="2 3">
    <name type="scientific">Heyndrickxia oleronia</name>
    <dbReference type="NCBI Taxonomy" id="38875"/>
    <lineage>
        <taxon>Bacteria</taxon>
        <taxon>Bacillati</taxon>
        <taxon>Bacillota</taxon>
        <taxon>Bacilli</taxon>
        <taxon>Bacillales</taxon>
        <taxon>Bacillaceae</taxon>
        <taxon>Heyndrickxia</taxon>
    </lineage>
</organism>
<sequence>MKVGIVGANGYGGAELLRLLHHHPYIEIENVVSHSTKGTSLT</sequence>
<accession>A0A8E2I3B4</accession>
<evidence type="ECO:0000259" key="1">
    <source>
        <dbReference type="Pfam" id="PF01118"/>
    </source>
</evidence>
<gene>
    <name evidence="2" type="ORF">BWZ43_23545</name>
</gene>
<dbReference type="AlphaFoldDB" id="A0A8E2I3B4"/>
<dbReference type="SUPFAM" id="SSF51735">
    <property type="entry name" value="NAD(P)-binding Rossmann-fold domains"/>
    <property type="match status" value="1"/>
</dbReference>
<evidence type="ECO:0000313" key="3">
    <source>
        <dbReference type="Proteomes" id="UP000189761"/>
    </source>
</evidence>